<gene>
    <name evidence="13" type="ORF">AMS68_006061</name>
</gene>
<evidence type="ECO:0000256" key="7">
    <source>
        <dbReference type="ARBA" id="ARBA00023136"/>
    </source>
</evidence>
<dbReference type="GO" id="GO:0005743">
    <property type="term" value="C:mitochondrial inner membrane"/>
    <property type="evidence" value="ECO:0007669"/>
    <property type="project" value="UniProtKB-SubCell"/>
</dbReference>
<evidence type="ECO:0000256" key="6">
    <source>
        <dbReference type="ARBA" id="ARBA00023128"/>
    </source>
</evidence>
<comment type="function">
    <text evidence="9 11">Essential for the assembly of ubiquinol-cytochrome c reductase. It has a direct effect on the correct occurrence of the Rieske protein, core 4, core 5 and apocytochrome b.</text>
</comment>
<protein>
    <recommendedName>
        <fullName evidence="10 11">Cytochrome b mRNA-processing protein 4</fullName>
    </recommendedName>
</protein>
<evidence type="ECO:0000256" key="3">
    <source>
        <dbReference type="ARBA" id="ARBA00022692"/>
    </source>
</evidence>
<comment type="similarity">
    <text evidence="2 11">Belongs to the CBP4 family.</text>
</comment>
<name>A0A6H0Y0L1_9PEZI</name>
<keyword evidence="3" id="KW-0812">Transmembrane</keyword>
<evidence type="ECO:0000256" key="8">
    <source>
        <dbReference type="ARBA" id="ARBA00023186"/>
    </source>
</evidence>
<dbReference type="PANTHER" id="PTHR28202:SF1">
    <property type="entry name" value="ASSEMBLY FACTOR CBP4"/>
    <property type="match status" value="1"/>
</dbReference>
<comment type="subcellular location">
    <subcellularLocation>
        <location evidence="1 11">Mitochondrion inner membrane</location>
        <topology evidence="1 11">Single-pass membrane protein</topology>
    </subcellularLocation>
</comment>
<keyword evidence="4 11" id="KW-0999">Mitochondrion inner membrane</keyword>
<evidence type="ECO:0000256" key="10">
    <source>
        <dbReference type="ARBA" id="ARBA00031521"/>
    </source>
</evidence>
<sequence>MLGAGAVMCIGGPALVWYVTPTEEQLLARYNPELRKRALESRQERQEDFDKFVNKLKNYSKSEKPIWSVWEEEGERTRAKAAQAARDAKHAADTAANTRRDEIRGSIK</sequence>
<evidence type="ECO:0000313" key="13">
    <source>
        <dbReference type="EMBL" id="QIX00544.1"/>
    </source>
</evidence>
<keyword evidence="5" id="KW-1133">Transmembrane helix</keyword>
<evidence type="ECO:0000256" key="5">
    <source>
        <dbReference type="ARBA" id="ARBA00022989"/>
    </source>
</evidence>
<evidence type="ECO:0000256" key="9">
    <source>
        <dbReference type="ARBA" id="ARBA00025413"/>
    </source>
</evidence>
<evidence type="ECO:0000256" key="11">
    <source>
        <dbReference type="RuleBase" id="RU368005"/>
    </source>
</evidence>
<reference evidence="13 14" key="1">
    <citation type="journal article" date="2016" name="Sci. Rep.">
        <title>Peltaster fructicola genome reveals evolution from an invasive phytopathogen to an ectophytic parasite.</title>
        <authorList>
            <person name="Xu C."/>
            <person name="Chen H."/>
            <person name="Gleason M.L."/>
            <person name="Xu J.R."/>
            <person name="Liu H."/>
            <person name="Zhang R."/>
            <person name="Sun G."/>
        </authorList>
    </citation>
    <scope>NUCLEOTIDE SEQUENCE [LARGE SCALE GENOMIC DNA]</scope>
    <source>
        <strain evidence="13 14">LNHT1506</strain>
    </source>
</reference>
<evidence type="ECO:0000256" key="1">
    <source>
        <dbReference type="ARBA" id="ARBA00004434"/>
    </source>
</evidence>
<dbReference type="GO" id="GO:0034551">
    <property type="term" value="P:mitochondrial respiratory chain complex III assembly"/>
    <property type="evidence" value="ECO:0007669"/>
    <property type="project" value="TreeGrafter"/>
</dbReference>
<evidence type="ECO:0000313" key="14">
    <source>
        <dbReference type="Proteomes" id="UP000503462"/>
    </source>
</evidence>
<dbReference type="EMBL" id="CP051142">
    <property type="protein sequence ID" value="QIX00544.1"/>
    <property type="molecule type" value="Genomic_DNA"/>
</dbReference>
<dbReference type="Proteomes" id="UP000503462">
    <property type="component" value="Chromosome 4"/>
</dbReference>
<evidence type="ECO:0000256" key="2">
    <source>
        <dbReference type="ARBA" id="ARBA00006780"/>
    </source>
</evidence>
<dbReference type="AlphaFoldDB" id="A0A6H0Y0L1"/>
<keyword evidence="7" id="KW-0472">Membrane</keyword>
<feature type="region of interest" description="Disordered" evidence="12">
    <location>
        <begin position="78"/>
        <end position="108"/>
    </location>
</feature>
<dbReference type="OrthoDB" id="5576752at2759"/>
<dbReference type="PANTHER" id="PTHR28202">
    <property type="entry name" value="ASSEMBLY FACTOR CBP4"/>
    <property type="match status" value="1"/>
</dbReference>
<dbReference type="Pfam" id="PF07960">
    <property type="entry name" value="CBP4"/>
    <property type="match status" value="1"/>
</dbReference>
<evidence type="ECO:0000256" key="4">
    <source>
        <dbReference type="ARBA" id="ARBA00022792"/>
    </source>
</evidence>
<evidence type="ECO:0000256" key="12">
    <source>
        <dbReference type="SAM" id="MobiDB-lite"/>
    </source>
</evidence>
<organism evidence="13 14">
    <name type="scientific">Peltaster fructicola</name>
    <dbReference type="NCBI Taxonomy" id="286661"/>
    <lineage>
        <taxon>Eukaryota</taxon>
        <taxon>Fungi</taxon>
        <taxon>Dikarya</taxon>
        <taxon>Ascomycota</taxon>
        <taxon>Pezizomycotina</taxon>
        <taxon>Dothideomycetes</taxon>
        <taxon>Dothideomycetes incertae sedis</taxon>
        <taxon>Peltaster</taxon>
    </lineage>
</organism>
<feature type="compositionally biased region" description="Basic and acidic residues" evidence="12">
    <location>
        <begin position="86"/>
        <end position="108"/>
    </location>
</feature>
<keyword evidence="6 11" id="KW-0496">Mitochondrion</keyword>
<accession>A0A6H0Y0L1</accession>
<dbReference type="InterPro" id="IPR012420">
    <property type="entry name" value="Cbp4"/>
</dbReference>
<keyword evidence="14" id="KW-1185">Reference proteome</keyword>
<keyword evidence="8 11" id="KW-0143">Chaperone</keyword>
<proteinExistence type="inferred from homology"/>